<dbReference type="PANTHER" id="PTHR30572">
    <property type="entry name" value="MEMBRANE COMPONENT OF TRANSPORTER-RELATED"/>
    <property type="match status" value="1"/>
</dbReference>
<dbReference type="InterPro" id="IPR050250">
    <property type="entry name" value="Macrolide_Exporter_MacB"/>
</dbReference>
<comment type="subcellular location">
    <subcellularLocation>
        <location evidence="1">Cell membrane</location>
        <topology evidence="1">Multi-pass membrane protein</topology>
    </subcellularLocation>
</comment>
<dbReference type="PATRIC" id="fig|1619041.3.peg.172"/>
<comment type="similarity">
    <text evidence="6">Belongs to the ABC-4 integral membrane protein family.</text>
</comment>
<evidence type="ECO:0000256" key="1">
    <source>
        <dbReference type="ARBA" id="ARBA00004651"/>
    </source>
</evidence>
<keyword evidence="2" id="KW-1003">Cell membrane</keyword>
<evidence type="ECO:0000259" key="8">
    <source>
        <dbReference type="Pfam" id="PF02687"/>
    </source>
</evidence>
<dbReference type="GO" id="GO:0005886">
    <property type="term" value="C:plasma membrane"/>
    <property type="evidence" value="ECO:0007669"/>
    <property type="project" value="UniProtKB-SubCell"/>
</dbReference>
<dbReference type="InterPro" id="IPR025857">
    <property type="entry name" value="MacB_PCD"/>
</dbReference>
<proteinExistence type="inferred from homology"/>
<keyword evidence="5 7" id="KW-0472">Membrane</keyword>
<reference evidence="10 11" key="1">
    <citation type="journal article" date="2015" name="Nature">
        <title>rRNA introns, odd ribosomes, and small enigmatic genomes across a large radiation of phyla.</title>
        <authorList>
            <person name="Brown C.T."/>
            <person name="Hug L.A."/>
            <person name="Thomas B.C."/>
            <person name="Sharon I."/>
            <person name="Castelle C.J."/>
            <person name="Singh A."/>
            <person name="Wilkins M.J."/>
            <person name="Williams K.H."/>
            <person name="Banfield J.F."/>
        </authorList>
    </citation>
    <scope>NUCLEOTIDE SEQUENCE [LARGE SCALE GENOMIC DNA]</scope>
</reference>
<feature type="transmembrane region" description="Helical" evidence="7">
    <location>
        <begin position="330"/>
        <end position="363"/>
    </location>
</feature>
<feature type="domain" description="ABC3 transporter permease C-terminal" evidence="8">
    <location>
        <begin position="287"/>
        <end position="400"/>
    </location>
</feature>
<accession>A0A0G1QGX5</accession>
<feature type="transmembrane region" description="Helical" evidence="7">
    <location>
        <begin position="283"/>
        <end position="309"/>
    </location>
</feature>
<dbReference type="PANTHER" id="PTHR30572:SF4">
    <property type="entry name" value="ABC TRANSPORTER PERMEASE YTRF"/>
    <property type="match status" value="1"/>
</dbReference>
<name>A0A0G1QGX5_9BACT</name>
<dbReference type="EMBL" id="LCKX01000004">
    <property type="protein sequence ID" value="KKU07905.1"/>
    <property type="molecule type" value="Genomic_DNA"/>
</dbReference>
<feature type="transmembrane region" description="Helical" evidence="7">
    <location>
        <begin position="369"/>
        <end position="390"/>
    </location>
</feature>
<keyword evidence="4 7" id="KW-1133">Transmembrane helix</keyword>
<evidence type="ECO:0000259" key="9">
    <source>
        <dbReference type="Pfam" id="PF12704"/>
    </source>
</evidence>
<evidence type="ECO:0000313" key="10">
    <source>
        <dbReference type="EMBL" id="KKU07905.1"/>
    </source>
</evidence>
<evidence type="ECO:0000256" key="5">
    <source>
        <dbReference type="ARBA" id="ARBA00023136"/>
    </source>
</evidence>
<gene>
    <name evidence="10" type="ORF">UX10_C0004G0033</name>
</gene>
<protein>
    <submittedName>
        <fullName evidence="10">ABC transporter, permease protein</fullName>
    </submittedName>
</protein>
<sequence>MTIIDILQETYIALSTNKVRSFLTVLGIVIGISSVIAMVAIGQGAQGSIQASIQSIGSNLILVMPGAQRGPGFQVSAGRGSARTLVQGDADAIAKEITLAKAVAPELSGRYQVTSRGKNTNTSVIGTTSAYLGVRNIEIDQGTFIADQHVQSLSKVAVLGPTARDDLFGEGVDAVGQTIRIKNVEFKVIGVAKAKGGTGFGSQDDMIFIPLSSAQRFLAGDAYVTTINVEAADVGAMASIQEQITTLLLDRHHISDPQLADFNTLNQADIVATASSVTQTFTILLAAVAGISLLVGGIGIMNMMLTNVTERTKEIGLRKAIGAKRRDINFQFLVEAIALTFLGGLIGIMLGWLISFGITYFGIIQTRVSVSSVFLAFGVSAGIGIVFGYYPARRAARLNPIVALRYE</sequence>
<dbReference type="Pfam" id="PF02687">
    <property type="entry name" value="FtsX"/>
    <property type="match status" value="1"/>
</dbReference>
<dbReference type="Pfam" id="PF12704">
    <property type="entry name" value="MacB_PCD"/>
    <property type="match status" value="1"/>
</dbReference>
<organism evidence="10 11">
    <name type="scientific">Candidatus Magasanikbacteria bacterium GW2011_GWA2_45_39</name>
    <dbReference type="NCBI Taxonomy" id="1619041"/>
    <lineage>
        <taxon>Bacteria</taxon>
        <taxon>Candidatus Magasanikiibacteriota</taxon>
    </lineage>
</organism>
<evidence type="ECO:0000256" key="7">
    <source>
        <dbReference type="SAM" id="Phobius"/>
    </source>
</evidence>
<feature type="domain" description="MacB-like periplasmic core" evidence="9">
    <location>
        <begin position="21"/>
        <end position="246"/>
    </location>
</feature>
<comment type="caution">
    <text evidence="10">The sequence shown here is derived from an EMBL/GenBank/DDBJ whole genome shotgun (WGS) entry which is preliminary data.</text>
</comment>
<evidence type="ECO:0000313" key="11">
    <source>
        <dbReference type="Proteomes" id="UP000033999"/>
    </source>
</evidence>
<evidence type="ECO:0000256" key="3">
    <source>
        <dbReference type="ARBA" id="ARBA00022692"/>
    </source>
</evidence>
<evidence type="ECO:0000256" key="4">
    <source>
        <dbReference type="ARBA" id="ARBA00022989"/>
    </source>
</evidence>
<evidence type="ECO:0000256" key="6">
    <source>
        <dbReference type="ARBA" id="ARBA00038076"/>
    </source>
</evidence>
<dbReference type="GO" id="GO:0022857">
    <property type="term" value="F:transmembrane transporter activity"/>
    <property type="evidence" value="ECO:0007669"/>
    <property type="project" value="TreeGrafter"/>
</dbReference>
<dbReference type="InterPro" id="IPR003838">
    <property type="entry name" value="ABC3_permease_C"/>
</dbReference>
<keyword evidence="3 7" id="KW-0812">Transmembrane</keyword>
<dbReference type="Proteomes" id="UP000033999">
    <property type="component" value="Unassembled WGS sequence"/>
</dbReference>
<dbReference type="AlphaFoldDB" id="A0A0G1QGX5"/>
<feature type="transmembrane region" description="Helical" evidence="7">
    <location>
        <begin position="21"/>
        <end position="42"/>
    </location>
</feature>
<evidence type="ECO:0000256" key="2">
    <source>
        <dbReference type="ARBA" id="ARBA00022475"/>
    </source>
</evidence>